<organism evidence="8 9">
    <name type="scientific">Saccharothrix ecbatanensis</name>
    <dbReference type="NCBI Taxonomy" id="1105145"/>
    <lineage>
        <taxon>Bacteria</taxon>
        <taxon>Bacillati</taxon>
        <taxon>Actinomycetota</taxon>
        <taxon>Actinomycetes</taxon>
        <taxon>Pseudonocardiales</taxon>
        <taxon>Pseudonocardiaceae</taxon>
        <taxon>Saccharothrix</taxon>
    </lineage>
</organism>
<evidence type="ECO:0000256" key="4">
    <source>
        <dbReference type="ARBA" id="ARBA00023014"/>
    </source>
</evidence>
<dbReference type="GO" id="GO:0016705">
    <property type="term" value="F:oxidoreductase activity, acting on paired donors, with incorporation or reduction of molecular oxygen"/>
    <property type="evidence" value="ECO:0007669"/>
    <property type="project" value="UniProtKB-ARBA"/>
</dbReference>
<evidence type="ECO:0000313" key="9">
    <source>
        <dbReference type="Proteomes" id="UP000552097"/>
    </source>
</evidence>
<feature type="domain" description="Rieske" evidence="7">
    <location>
        <begin position="6"/>
        <end position="101"/>
    </location>
</feature>
<dbReference type="GO" id="GO:0046872">
    <property type="term" value="F:metal ion binding"/>
    <property type="evidence" value="ECO:0007669"/>
    <property type="project" value="UniProtKB-KW"/>
</dbReference>
<protein>
    <submittedName>
        <fullName evidence="8">Nitrite reductase/ring-hydroxylating ferredoxin subunit</fullName>
    </submittedName>
</protein>
<comment type="cofactor">
    <cofactor evidence="5">
        <name>[2Fe-2S] cluster</name>
        <dbReference type="ChEBI" id="CHEBI:190135"/>
    </cofactor>
</comment>
<dbReference type="EMBL" id="JACHMO010000001">
    <property type="protein sequence ID" value="MBB5801850.1"/>
    <property type="molecule type" value="Genomic_DNA"/>
</dbReference>
<evidence type="ECO:0000259" key="7">
    <source>
        <dbReference type="PROSITE" id="PS51296"/>
    </source>
</evidence>
<dbReference type="Gene3D" id="2.102.10.10">
    <property type="entry name" value="Rieske [2Fe-2S] iron-sulphur domain"/>
    <property type="match status" value="1"/>
</dbReference>
<dbReference type="AlphaFoldDB" id="A0A7W9LZG7"/>
<keyword evidence="3" id="KW-0408">Iron</keyword>
<evidence type="ECO:0000256" key="6">
    <source>
        <dbReference type="ARBA" id="ARBA00038001"/>
    </source>
</evidence>
<evidence type="ECO:0000313" key="8">
    <source>
        <dbReference type="EMBL" id="MBB5801850.1"/>
    </source>
</evidence>
<keyword evidence="9" id="KW-1185">Reference proteome</keyword>
<comment type="caution">
    <text evidence="8">The sequence shown here is derived from an EMBL/GenBank/DDBJ whole genome shotgun (WGS) entry which is preliminary data.</text>
</comment>
<dbReference type="Proteomes" id="UP000552097">
    <property type="component" value="Unassembled WGS sequence"/>
</dbReference>
<keyword evidence="1" id="KW-0001">2Fe-2S</keyword>
<gene>
    <name evidence="8" type="ORF">F4560_001618</name>
</gene>
<dbReference type="PROSITE" id="PS51296">
    <property type="entry name" value="RIESKE"/>
    <property type="match status" value="1"/>
</dbReference>
<keyword evidence="4" id="KW-0411">Iron-sulfur</keyword>
<dbReference type="GO" id="GO:0004497">
    <property type="term" value="F:monooxygenase activity"/>
    <property type="evidence" value="ECO:0007669"/>
    <property type="project" value="UniProtKB-ARBA"/>
</dbReference>
<evidence type="ECO:0000256" key="1">
    <source>
        <dbReference type="ARBA" id="ARBA00022714"/>
    </source>
</evidence>
<accession>A0A7W9LZG7</accession>
<dbReference type="InterPro" id="IPR036922">
    <property type="entry name" value="Rieske_2Fe-2S_sf"/>
</dbReference>
<comment type="similarity">
    <text evidence="6">Belongs to the bacterial ring-hydroxylating dioxygenase ferredoxin component family.</text>
</comment>
<dbReference type="RefSeq" id="WP_221483391.1">
    <property type="nucleotide sequence ID" value="NZ_JACHMO010000001.1"/>
</dbReference>
<dbReference type="CDD" id="cd03528">
    <property type="entry name" value="Rieske_RO_ferredoxin"/>
    <property type="match status" value="1"/>
</dbReference>
<dbReference type="PANTHER" id="PTHR21496">
    <property type="entry name" value="FERREDOXIN-RELATED"/>
    <property type="match status" value="1"/>
</dbReference>
<evidence type="ECO:0000256" key="5">
    <source>
        <dbReference type="ARBA" id="ARBA00034078"/>
    </source>
</evidence>
<dbReference type="Pfam" id="PF00355">
    <property type="entry name" value="Rieske"/>
    <property type="match status" value="1"/>
</dbReference>
<name>A0A7W9LZG7_9PSEU</name>
<reference evidence="8 9" key="1">
    <citation type="submission" date="2020-08" db="EMBL/GenBank/DDBJ databases">
        <title>Sequencing the genomes of 1000 actinobacteria strains.</title>
        <authorList>
            <person name="Klenk H.-P."/>
        </authorList>
    </citation>
    <scope>NUCLEOTIDE SEQUENCE [LARGE SCALE GENOMIC DNA]</scope>
    <source>
        <strain evidence="8 9">DSM 45486</strain>
    </source>
</reference>
<dbReference type="GO" id="GO:0051537">
    <property type="term" value="F:2 iron, 2 sulfur cluster binding"/>
    <property type="evidence" value="ECO:0007669"/>
    <property type="project" value="UniProtKB-KW"/>
</dbReference>
<proteinExistence type="inferred from homology"/>
<evidence type="ECO:0000256" key="2">
    <source>
        <dbReference type="ARBA" id="ARBA00022723"/>
    </source>
</evidence>
<dbReference type="InterPro" id="IPR017941">
    <property type="entry name" value="Rieske_2Fe-2S"/>
</dbReference>
<evidence type="ECO:0000256" key="3">
    <source>
        <dbReference type="ARBA" id="ARBA00023004"/>
    </source>
</evidence>
<sequence>MTVPEVRVAHIDDIPPGKLLTREVDGSKVLLANVDGEICAVGAECSHEGAPLGEGELDGAMIECPWHFSRFCLRTGEALDPPAMDPVDVFTVDVRAGEIFVSRREMAQE</sequence>
<dbReference type="PANTHER" id="PTHR21496:SF0">
    <property type="entry name" value="RIESKE DOMAIN-CONTAINING PROTEIN"/>
    <property type="match status" value="1"/>
</dbReference>
<dbReference type="SUPFAM" id="SSF50022">
    <property type="entry name" value="ISP domain"/>
    <property type="match status" value="1"/>
</dbReference>
<keyword evidence="2" id="KW-0479">Metal-binding</keyword>